<evidence type="ECO:0000259" key="7">
    <source>
        <dbReference type="Pfam" id="PF08281"/>
    </source>
</evidence>
<dbReference type="PANTHER" id="PTHR43133">
    <property type="entry name" value="RNA POLYMERASE ECF-TYPE SIGMA FACTO"/>
    <property type="match status" value="1"/>
</dbReference>
<evidence type="ECO:0000256" key="1">
    <source>
        <dbReference type="ARBA" id="ARBA00010641"/>
    </source>
</evidence>
<accession>A0A3G6IYZ3</accession>
<sequence length="186" mass="20623">MVGHVPDTQLQPATLLEATSMGDVAAFEQLFRLLNRRVYGLAVRIVVDPALAEDVAHDAWLSVWNNAKSFDATKGSAEGWILSVTHRRAVDFLRSRSSQDKRNDDFAQQEARAIGGADEWALRLDEHAEVAACFEALSVKQREAVSLAYFKGFTYKQVAEQLGATHSAIKTRLRDAMAALRRCMSS</sequence>
<proteinExistence type="inferred from homology"/>
<dbReference type="InterPro" id="IPR039425">
    <property type="entry name" value="RNA_pol_sigma-70-like"/>
</dbReference>
<dbReference type="InterPro" id="IPR013249">
    <property type="entry name" value="RNA_pol_sigma70_r4_t2"/>
</dbReference>
<gene>
    <name evidence="8" type="primary">sigK</name>
    <name evidence="8" type="ORF">CGERO_02920</name>
</gene>
<dbReference type="GO" id="GO:0003677">
    <property type="term" value="F:DNA binding"/>
    <property type="evidence" value="ECO:0007669"/>
    <property type="project" value="UniProtKB-KW"/>
</dbReference>
<dbReference type="Gene3D" id="1.10.10.10">
    <property type="entry name" value="Winged helix-like DNA-binding domain superfamily/Winged helix DNA-binding domain"/>
    <property type="match status" value="1"/>
</dbReference>
<dbReference type="KEGG" id="cgk:CGERO_02920"/>
<dbReference type="AlphaFoldDB" id="A0A3G6IYZ3"/>
<dbReference type="EMBL" id="CP033897">
    <property type="protein sequence ID" value="AZA10907.1"/>
    <property type="molecule type" value="Genomic_DNA"/>
</dbReference>
<name>A0A3G6IYZ3_9CORY</name>
<keyword evidence="9" id="KW-1185">Reference proteome</keyword>
<feature type="domain" description="RNA polymerase sigma factor 70 region 4 type 2" evidence="7">
    <location>
        <begin position="129"/>
        <end position="180"/>
    </location>
</feature>
<dbReference type="Gene3D" id="1.10.1740.10">
    <property type="match status" value="1"/>
</dbReference>
<dbReference type="InterPro" id="IPR036388">
    <property type="entry name" value="WH-like_DNA-bd_sf"/>
</dbReference>
<dbReference type="GO" id="GO:0016987">
    <property type="term" value="F:sigma factor activity"/>
    <property type="evidence" value="ECO:0007669"/>
    <property type="project" value="UniProtKB-KW"/>
</dbReference>
<comment type="similarity">
    <text evidence="1">Belongs to the sigma-70 factor family. ECF subfamily.</text>
</comment>
<dbReference type="SUPFAM" id="SSF88946">
    <property type="entry name" value="Sigma2 domain of RNA polymerase sigma factors"/>
    <property type="match status" value="1"/>
</dbReference>
<dbReference type="Pfam" id="PF08281">
    <property type="entry name" value="Sigma70_r4_2"/>
    <property type="match status" value="1"/>
</dbReference>
<dbReference type="Proteomes" id="UP000271587">
    <property type="component" value="Chromosome"/>
</dbReference>
<dbReference type="InterPro" id="IPR013325">
    <property type="entry name" value="RNA_pol_sigma_r2"/>
</dbReference>
<dbReference type="InterPro" id="IPR014284">
    <property type="entry name" value="RNA_pol_sigma-70_dom"/>
</dbReference>
<evidence type="ECO:0000313" key="9">
    <source>
        <dbReference type="Proteomes" id="UP000271587"/>
    </source>
</evidence>
<dbReference type="NCBIfam" id="TIGR02937">
    <property type="entry name" value="sigma70-ECF"/>
    <property type="match status" value="1"/>
</dbReference>
<feature type="domain" description="RNA polymerase sigma-70 region 2" evidence="6">
    <location>
        <begin position="30"/>
        <end position="97"/>
    </location>
</feature>
<dbReference type="Pfam" id="PF04542">
    <property type="entry name" value="Sigma70_r2"/>
    <property type="match status" value="1"/>
</dbReference>
<keyword evidence="4" id="KW-0238">DNA-binding</keyword>
<dbReference type="GO" id="GO:0006352">
    <property type="term" value="P:DNA-templated transcription initiation"/>
    <property type="evidence" value="ECO:0007669"/>
    <property type="project" value="InterPro"/>
</dbReference>
<dbReference type="CDD" id="cd06171">
    <property type="entry name" value="Sigma70_r4"/>
    <property type="match status" value="1"/>
</dbReference>
<evidence type="ECO:0000256" key="5">
    <source>
        <dbReference type="ARBA" id="ARBA00023163"/>
    </source>
</evidence>
<reference evidence="8 9" key="1">
    <citation type="submission" date="2018-11" db="EMBL/GenBank/DDBJ databases">
        <authorList>
            <person name="Kleinhagauer T."/>
            <person name="Glaeser S.P."/>
            <person name="Spergser J."/>
            <person name="Ruckert C."/>
            <person name="Kaempfer P."/>
            <person name="Busse H.-J."/>
        </authorList>
    </citation>
    <scope>NUCLEOTIDE SEQUENCE [LARGE SCALE GENOMIC DNA]</scope>
    <source>
        <strain evidence="8 9">W8</strain>
    </source>
</reference>
<dbReference type="InterPro" id="IPR007627">
    <property type="entry name" value="RNA_pol_sigma70_r2"/>
</dbReference>
<dbReference type="SUPFAM" id="SSF88659">
    <property type="entry name" value="Sigma3 and sigma4 domains of RNA polymerase sigma factors"/>
    <property type="match status" value="1"/>
</dbReference>
<evidence type="ECO:0000256" key="4">
    <source>
        <dbReference type="ARBA" id="ARBA00023125"/>
    </source>
</evidence>
<evidence type="ECO:0000256" key="2">
    <source>
        <dbReference type="ARBA" id="ARBA00023015"/>
    </source>
</evidence>
<dbReference type="PANTHER" id="PTHR43133:SF66">
    <property type="entry name" value="ECF RNA POLYMERASE SIGMA FACTOR SIGK"/>
    <property type="match status" value="1"/>
</dbReference>
<dbReference type="InterPro" id="IPR013324">
    <property type="entry name" value="RNA_pol_sigma_r3/r4-like"/>
</dbReference>
<protein>
    <submittedName>
        <fullName evidence="8">ECF RNA polymerase sigma factor SigK</fullName>
    </submittedName>
</protein>
<evidence type="ECO:0000313" key="8">
    <source>
        <dbReference type="EMBL" id="AZA10907.1"/>
    </source>
</evidence>
<keyword evidence="2" id="KW-0805">Transcription regulation</keyword>
<evidence type="ECO:0000256" key="3">
    <source>
        <dbReference type="ARBA" id="ARBA00023082"/>
    </source>
</evidence>
<keyword evidence="5" id="KW-0804">Transcription</keyword>
<evidence type="ECO:0000259" key="6">
    <source>
        <dbReference type="Pfam" id="PF04542"/>
    </source>
</evidence>
<organism evidence="8 9">
    <name type="scientific">Corynebacterium gerontici</name>
    <dbReference type="NCBI Taxonomy" id="2079234"/>
    <lineage>
        <taxon>Bacteria</taxon>
        <taxon>Bacillati</taxon>
        <taxon>Actinomycetota</taxon>
        <taxon>Actinomycetes</taxon>
        <taxon>Mycobacteriales</taxon>
        <taxon>Corynebacteriaceae</taxon>
        <taxon>Corynebacterium</taxon>
    </lineage>
</organism>
<keyword evidence="3" id="KW-0731">Sigma factor</keyword>